<dbReference type="InterPro" id="IPR000400">
    <property type="entry name" value="Glyco_hydro_46"/>
</dbReference>
<evidence type="ECO:0000313" key="2">
    <source>
        <dbReference type="EMBL" id="KAJ2783507.1"/>
    </source>
</evidence>
<protein>
    <recommendedName>
        <fullName evidence="4">Chitosanase</fullName>
    </recommendedName>
</protein>
<keyword evidence="1" id="KW-0732">Signal</keyword>
<dbReference type="EMBL" id="JANBUL010000045">
    <property type="protein sequence ID" value="KAJ2783507.1"/>
    <property type="molecule type" value="Genomic_DNA"/>
</dbReference>
<reference evidence="2" key="1">
    <citation type="submission" date="2022-07" db="EMBL/GenBank/DDBJ databases">
        <title>Phylogenomic reconstructions and comparative analyses of Kickxellomycotina fungi.</title>
        <authorList>
            <person name="Reynolds N.K."/>
            <person name="Stajich J.E."/>
            <person name="Barry K."/>
            <person name="Grigoriev I.V."/>
            <person name="Crous P."/>
            <person name="Smith M.E."/>
        </authorList>
    </citation>
    <scope>NUCLEOTIDE SEQUENCE</scope>
    <source>
        <strain evidence="2">NBRC 105414</strain>
    </source>
</reference>
<evidence type="ECO:0000256" key="1">
    <source>
        <dbReference type="SAM" id="SignalP"/>
    </source>
</evidence>
<dbReference type="GO" id="GO:0005576">
    <property type="term" value="C:extracellular region"/>
    <property type="evidence" value="ECO:0007669"/>
    <property type="project" value="InterPro"/>
</dbReference>
<dbReference type="OrthoDB" id="76114at2759"/>
<dbReference type="InterPro" id="IPR023099">
    <property type="entry name" value="Glyco_hydro_46_N"/>
</dbReference>
<dbReference type="Pfam" id="PF01374">
    <property type="entry name" value="Glyco_hydro_46"/>
    <property type="match status" value="1"/>
</dbReference>
<comment type="caution">
    <text evidence="2">The sequence shown here is derived from an EMBL/GenBank/DDBJ whole genome shotgun (WGS) entry which is preliminary data.</text>
</comment>
<feature type="signal peptide" evidence="1">
    <location>
        <begin position="1"/>
        <end position="18"/>
    </location>
</feature>
<gene>
    <name evidence="2" type="ORF">H4R18_001640</name>
</gene>
<dbReference type="Gene3D" id="3.30.386.10">
    <property type="entry name" value="Chitosanase, subunit A, domain 2"/>
    <property type="match status" value="1"/>
</dbReference>
<keyword evidence="3" id="KW-1185">Reference proteome</keyword>
<dbReference type="GO" id="GO:0005975">
    <property type="term" value="P:carbohydrate metabolic process"/>
    <property type="evidence" value="ECO:0007669"/>
    <property type="project" value="InterPro"/>
</dbReference>
<dbReference type="InterPro" id="IPR023346">
    <property type="entry name" value="Lysozyme-like_dom_sf"/>
</dbReference>
<dbReference type="Proteomes" id="UP001140217">
    <property type="component" value="Unassembled WGS sequence"/>
</dbReference>
<name>A0A9W8HC38_9FUNG</name>
<dbReference type="SUPFAM" id="SSF53955">
    <property type="entry name" value="Lysozyme-like"/>
    <property type="match status" value="1"/>
</dbReference>
<feature type="chain" id="PRO_5040841670" description="Chitosanase" evidence="1">
    <location>
        <begin position="19"/>
        <end position="253"/>
    </location>
</feature>
<accession>A0A9W8HC38</accession>
<evidence type="ECO:0008006" key="4">
    <source>
        <dbReference type="Google" id="ProtNLM"/>
    </source>
</evidence>
<organism evidence="2 3">
    <name type="scientific">Coemansia javaensis</name>
    <dbReference type="NCBI Taxonomy" id="2761396"/>
    <lineage>
        <taxon>Eukaryota</taxon>
        <taxon>Fungi</taxon>
        <taxon>Fungi incertae sedis</taxon>
        <taxon>Zoopagomycota</taxon>
        <taxon>Kickxellomycotina</taxon>
        <taxon>Kickxellomycetes</taxon>
        <taxon>Kickxellales</taxon>
        <taxon>Kickxellaceae</taxon>
        <taxon>Coemansia</taxon>
    </lineage>
</organism>
<dbReference type="AlphaFoldDB" id="A0A9W8HC38"/>
<sequence>MKPFRYLVPVTLLGLAEADLSGCGRSLTFQHTNLFQFGQIQFSFSACTYDSTIGGYRAGVANFNTVDGSAWNVVKAYHAATDGSDELSPYDSWLQDPTQFSGSSRSSGFCSAWKKAANNPDFLTAQATVFSSKYLKPTQSAIDKQGLSLGISEALMYDTAITNGVGSSQGSLGWLIANTNKQVLTDISGHSGNTLTVNGFDVDEIAWVQLFLTQRSAYSSATATAASTKSFRYMVTNILAAIGDIPMLTVNEA</sequence>
<dbReference type="GO" id="GO:0016977">
    <property type="term" value="F:chitosanase activity"/>
    <property type="evidence" value="ECO:0007669"/>
    <property type="project" value="InterPro"/>
</dbReference>
<proteinExistence type="predicted"/>
<evidence type="ECO:0000313" key="3">
    <source>
        <dbReference type="Proteomes" id="UP001140217"/>
    </source>
</evidence>
<dbReference type="Gene3D" id="1.20.141.10">
    <property type="entry name" value="Chitosanase, subunit A, domain 1"/>
    <property type="match status" value="1"/>
</dbReference>